<accession>A0A1I0FIG3</accession>
<name>A0A1I0FIG3_9PROT</name>
<organism evidence="2 3">
    <name type="scientific">Nitrosomonas marina</name>
    <dbReference type="NCBI Taxonomy" id="917"/>
    <lineage>
        <taxon>Bacteria</taxon>
        <taxon>Pseudomonadati</taxon>
        <taxon>Pseudomonadota</taxon>
        <taxon>Betaproteobacteria</taxon>
        <taxon>Nitrosomonadales</taxon>
        <taxon>Nitrosomonadaceae</taxon>
        <taxon>Nitrosomonas</taxon>
    </lineage>
</organism>
<dbReference type="AlphaFoldDB" id="A0A1I0FIG3"/>
<feature type="transmembrane region" description="Helical" evidence="1">
    <location>
        <begin position="44"/>
        <end position="60"/>
    </location>
</feature>
<evidence type="ECO:0000313" key="3">
    <source>
        <dbReference type="Proteomes" id="UP000199345"/>
    </source>
</evidence>
<proteinExistence type="predicted"/>
<evidence type="ECO:0000313" key="2">
    <source>
        <dbReference type="EMBL" id="SET57944.1"/>
    </source>
</evidence>
<dbReference type="EMBL" id="FOIA01000039">
    <property type="protein sequence ID" value="SET57944.1"/>
    <property type="molecule type" value="Genomic_DNA"/>
</dbReference>
<keyword evidence="3" id="KW-1185">Reference proteome</keyword>
<keyword evidence="1" id="KW-1133">Transmembrane helix</keyword>
<sequence length="62" mass="7116">MGGLAGKHYKFLQNSVISNIIHIYCRMCHRDVYKNLDILEFEDFAMFTVGFIAALFTLSAKL</sequence>
<keyword evidence="1" id="KW-0472">Membrane</keyword>
<protein>
    <submittedName>
        <fullName evidence="2">Uncharacterized protein</fullName>
    </submittedName>
</protein>
<keyword evidence="1" id="KW-0812">Transmembrane</keyword>
<dbReference type="Proteomes" id="UP000199345">
    <property type="component" value="Unassembled WGS sequence"/>
</dbReference>
<evidence type="ECO:0000256" key="1">
    <source>
        <dbReference type="SAM" id="Phobius"/>
    </source>
</evidence>
<reference evidence="3" key="1">
    <citation type="submission" date="2016-10" db="EMBL/GenBank/DDBJ databases">
        <authorList>
            <person name="Varghese N."/>
            <person name="Submissions S."/>
        </authorList>
    </citation>
    <scope>NUCLEOTIDE SEQUENCE [LARGE SCALE GENOMIC DNA]</scope>
    <source>
        <strain evidence="3">Nm71</strain>
    </source>
</reference>
<gene>
    <name evidence="2" type="ORF">SAMN05216326_1394</name>
</gene>